<dbReference type="Gene3D" id="1.20.1250.20">
    <property type="entry name" value="MFS general substrate transporter like domains"/>
    <property type="match status" value="1"/>
</dbReference>
<dbReference type="GO" id="GO:0022857">
    <property type="term" value="F:transmembrane transporter activity"/>
    <property type="evidence" value="ECO:0007669"/>
    <property type="project" value="InterPro"/>
</dbReference>
<feature type="transmembrane region" description="Helical" evidence="8">
    <location>
        <begin position="139"/>
        <end position="161"/>
    </location>
</feature>
<name>A0A6T7WLS0_9CHLO</name>
<dbReference type="EMBL" id="HBFA01020269">
    <property type="protein sequence ID" value="CAD8670289.1"/>
    <property type="molecule type" value="Transcribed_RNA"/>
</dbReference>
<dbReference type="SUPFAM" id="SSF103473">
    <property type="entry name" value="MFS general substrate transporter"/>
    <property type="match status" value="1"/>
</dbReference>
<dbReference type="PROSITE" id="PS00217">
    <property type="entry name" value="SUGAR_TRANSPORT_2"/>
    <property type="match status" value="1"/>
</dbReference>
<feature type="transmembrane region" description="Helical" evidence="8">
    <location>
        <begin position="53"/>
        <end position="69"/>
    </location>
</feature>
<feature type="transmembrane region" description="Helical" evidence="8">
    <location>
        <begin position="81"/>
        <end position="98"/>
    </location>
</feature>
<evidence type="ECO:0000256" key="7">
    <source>
        <dbReference type="RuleBase" id="RU003346"/>
    </source>
</evidence>
<feature type="transmembrane region" description="Helical" evidence="8">
    <location>
        <begin position="167"/>
        <end position="189"/>
    </location>
</feature>
<dbReference type="PROSITE" id="PS50850">
    <property type="entry name" value="MFS"/>
    <property type="match status" value="1"/>
</dbReference>
<keyword evidence="6 8" id="KW-0472">Membrane</keyword>
<reference evidence="10" key="1">
    <citation type="submission" date="2021-01" db="EMBL/GenBank/DDBJ databases">
        <authorList>
            <person name="Corre E."/>
            <person name="Pelletier E."/>
            <person name="Niang G."/>
            <person name="Scheremetjew M."/>
            <person name="Finn R."/>
            <person name="Kale V."/>
            <person name="Holt S."/>
            <person name="Cochrane G."/>
            <person name="Meng A."/>
            <person name="Brown T."/>
            <person name="Cohen L."/>
        </authorList>
    </citation>
    <scope>NUCLEOTIDE SEQUENCE</scope>
    <source>
        <strain evidence="10">CCMP722</strain>
    </source>
</reference>
<dbReference type="InterPro" id="IPR005829">
    <property type="entry name" value="Sugar_transporter_CS"/>
</dbReference>
<feature type="transmembrane region" description="Helical" evidence="8">
    <location>
        <begin position="382"/>
        <end position="403"/>
    </location>
</feature>
<feature type="transmembrane region" description="Helical" evidence="8">
    <location>
        <begin position="12"/>
        <end position="33"/>
    </location>
</feature>
<evidence type="ECO:0000256" key="3">
    <source>
        <dbReference type="ARBA" id="ARBA00022448"/>
    </source>
</evidence>
<dbReference type="GO" id="GO:0016020">
    <property type="term" value="C:membrane"/>
    <property type="evidence" value="ECO:0007669"/>
    <property type="project" value="UniProtKB-SubCell"/>
</dbReference>
<dbReference type="InterPro" id="IPR005828">
    <property type="entry name" value="MFS_sugar_transport-like"/>
</dbReference>
<dbReference type="InterPro" id="IPR020846">
    <property type="entry name" value="MFS_dom"/>
</dbReference>
<feature type="transmembrane region" description="Helical" evidence="8">
    <location>
        <begin position="415"/>
        <end position="433"/>
    </location>
</feature>
<evidence type="ECO:0000256" key="4">
    <source>
        <dbReference type="ARBA" id="ARBA00022692"/>
    </source>
</evidence>
<dbReference type="NCBIfam" id="TIGR00879">
    <property type="entry name" value="SP"/>
    <property type="match status" value="1"/>
</dbReference>
<protein>
    <recommendedName>
        <fullName evidence="9">Major facilitator superfamily (MFS) profile domain-containing protein</fullName>
    </recommendedName>
</protein>
<dbReference type="InterPro" id="IPR050814">
    <property type="entry name" value="Myo-inositol_Transporter"/>
</dbReference>
<comment type="subcellular location">
    <subcellularLocation>
        <location evidence="1">Membrane</location>
        <topology evidence="1">Multi-pass membrane protein</topology>
    </subcellularLocation>
</comment>
<dbReference type="PANTHER" id="PTHR48020:SF12">
    <property type="entry name" value="PROTON MYO-INOSITOL COTRANSPORTER"/>
    <property type="match status" value="1"/>
</dbReference>
<comment type="similarity">
    <text evidence="2 7">Belongs to the major facilitator superfamily. Sugar transporter (TC 2.A.1.1) family.</text>
</comment>
<evidence type="ECO:0000256" key="1">
    <source>
        <dbReference type="ARBA" id="ARBA00004141"/>
    </source>
</evidence>
<dbReference type="PANTHER" id="PTHR48020">
    <property type="entry name" value="PROTON MYO-INOSITOL COTRANSPORTER"/>
    <property type="match status" value="1"/>
</dbReference>
<dbReference type="AlphaFoldDB" id="A0A6T7WLS0"/>
<evidence type="ECO:0000259" key="9">
    <source>
        <dbReference type="PROSITE" id="PS50850"/>
    </source>
</evidence>
<keyword evidence="5 8" id="KW-1133">Transmembrane helix</keyword>
<feature type="transmembrane region" description="Helical" evidence="8">
    <location>
        <begin position="320"/>
        <end position="341"/>
    </location>
</feature>
<proteinExistence type="inferred from homology"/>
<dbReference type="InterPro" id="IPR036259">
    <property type="entry name" value="MFS_trans_sf"/>
</dbReference>
<evidence type="ECO:0000256" key="8">
    <source>
        <dbReference type="SAM" id="Phobius"/>
    </source>
</evidence>
<dbReference type="InterPro" id="IPR003663">
    <property type="entry name" value="Sugar/inositol_transpt"/>
</dbReference>
<gene>
    <name evidence="10" type="ORF">POBO1169_LOCUS10383</name>
    <name evidence="11" type="ORF">POBO1169_LOCUS10384</name>
</gene>
<evidence type="ECO:0000256" key="2">
    <source>
        <dbReference type="ARBA" id="ARBA00010992"/>
    </source>
</evidence>
<keyword evidence="4 8" id="KW-0812">Transmembrane</keyword>
<dbReference type="Pfam" id="PF00083">
    <property type="entry name" value="Sugar_tr"/>
    <property type="match status" value="1"/>
</dbReference>
<evidence type="ECO:0000313" key="10">
    <source>
        <dbReference type="EMBL" id="CAD8670287.1"/>
    </source>
</evidence>
<organism evidence="10">
    <name type="scientific">Pyramimonas obovata</name>
    <dbReference type="NCBI Taxonomy" id="1411642"/>
    <lineage>
        <taxon>Eukaryota</taxon>
        <taxon>Viridiplantae</taxon>
        <taxon>Chlorophyta</taxon>
        <taxon>Pyramimonadophyceae</taxon>
        <taxon>Pyramimonadales</taxon>
        <taxon>Pyramimonadaceae</taxon>
        <taxon>Pyramimonas</taxon>
        <taxon>Pyramimonas incertae sedis</taxon>
    </lineage>
</organism>
<feature type="transmembrane region" description="Helical" evidence="8">
    <location>
        <begin position="254"/>
        <end position="278"/>
    </location>
</feature>
<feature type="transmembrane region" description="Helical" evidence="8">
    <location>
        <begin position="104"/>
        <end position="127"/>
    </location>
</feature>
<keyword evidence="3 7" id="KW-0813">Transport</keyword>
<feature type="transmembrane region" description="Helical" evidence="8">
    <location>
        <begin position="290"/>
        <end position="311"/>
    </location>
</feature>
<dbReference type="PRINTS" id="PR00171">
    <property type="entry name" value="SUGRTRNSPORT"/>
</dbReference>
<evidence type="ECO:0000256" key="6">
    <source>
        <dbReference type="ARBA" id="ARBA00023136"/>
    </source>
</evidence>
<feature type="transmembrane region" description="Helical" evidence="8">
    <location>
        <begin position="347"/>
        <end position="370"/>
    </location>
</feature>
<feature type="domain" description="Major facilitator superfamily (MFS) profile" evidence="9">
    <location>
        <begin position="15"/>
        <end position="437"/>
    </location>
</feature>
<sequence length="524" mass="55201">MENTDAGEPARLRWLTVFSCVGMALFGYDTGVVSGSLVLMEHDIDLSDFQKEVVVSSTALLAAAGALLGGPISDSFGRKPVITIASILFIMGALMVALSNGFKALVMGRTVLGLAIGMTSGTTPLYVAEAAPPDIRGRLVTLNDFMICAGQVLASVVNAAVQDLPHGWRWATGLAAVPAAVQFAGLFFLPESPRFLVQKGRVSDAARALGGLRGPSWDVRKEVAEIAEVVAREKPQPAHRQVAEILGTRRHLRALGLGVGLMALNQLTAINTVMYYGVTILEMVGLSESAALYVGILCNVMQIAGVVYSVLHMDAGRRRLALRSLTGVCAALALLVLAFAVRAIRWVAVPALMLYLVAFGSGLSGIPWVINSEVYPLHVRAVATGLATTTNWLFNFSVSLTFLSLVNALGQSGTFALYAGVAALGYAVLYLYMPETANLSLEQLQALFDSPESLATARYHTFENPLAATHHQHNLDGAAAPPILTGVPGEGEGGPGSPPPELELATHDTMSLLAVGTKKSDADA</sequence>
<evidence type="ECO:0000313" key="11">
    <source>
        <dbReference type="EMBL" id="CAD8670289.1"/>
    </source>
</evidence>
<evidence type="ECO:0000256" key="5">
    <source>
        <dbReference type="ARBA" id="ARBA00022989"/>
    </source>
</evidence>
<dbReference type="PROSITE" id="PS00216">
    <property type="entry name" value="SUGAR_TRANSPORT_1"/>
    <property type="match status" value="1"/>
</dbReference>
<dbReference type="EMBL" id="HBFA01020268">
    <property type="protein sequence ID" value="CAD8670287.1"/>
    <property type="molecule type" value="Transcribed_RNA"/>
</dbReference>
<accession>A0A6T7WLS0</accession>